<dbReference type="AlphaFoldDB" id="C5S5A9"/>
<dbReference type="RefSeq" id="WP_005826403.1">
    <property type="nucleotide sequence ID" value="NZ_ACQL01000190.1"/>
</dbReference>
<organism evidence="1 2">
    <name type="scientific">Actinobacillus minor NM305</name>
    <dbReference type="NCBI Taxonomy" id="637911"/>
    <lineage>
        <taxon>Bacteria</taxon>
        <taxon>Pseudomonadati</taxon>
        <taxon>Pseudomonadota</taxon>
        <taxon>Gammaproteobacteria</taxon>
        <taxon>Pasteurellales</taxon>
        <taxon>Pasteurellaceae</taxon>
        <taxon>Actinobacillus</taxon>
    </lineage>
</organism>
<protein>
    <submittedName>
        <fullName evidence="1">Uncharacterized protein</fullName>
    </submittedName>
</protein>
<dbReference type="EMBL" id="ACQL01000190">
    <property type="protein sequence ID" value="EER45895.1"/>
    <property type="molecule type" value="Genomic_DNA"/>
</dbReference>
<name>C5S5A9_9PAST</name>
<reference evidence="1 2" key="1">
    <citation type="journal article" date="2010" name="Vet. Microbiol.">
        <title>Production of haemolysins by strains of the Actinobacillus minor/porcitonsillarum complex.</title>
        <authorList>
            <person name="Arya G."/>
            <person name="Niven D.F."/>
        </authorList>
    </citation>
    <scope>NUCLEOTIDE SEQUENCE [LARGE SCALE GENOMIC DNA]</scope>
    <source>
        <strain evidence="1 2">NM305</strain>
    </source>
</reference>
<gene>
    <name evidence="1" type="ORF">AM305_03997</name>
</gene>
<sequence length="70" mass="8070">MNVITKSVDTLGRWYASVTKVNQPTVSKEDKIVFERSGSIRLNYENEQVKEKINQHIATFSKMEPKVKEA</sequence>
<accession>C5S5A9</accession>
<evidence type="ECO:0000313" key="1">
    <source>
        <dbReference type="EMBL" id="EER45895.1"/>
    </source>
</evidence>
<proteinExistence type="predicted"/>
<dbReference type="Proteomes" id="UP000005532">
    <property type="component" value="Unassembled WGS sequence"/>
</dbReference>
<comment type="caution">
    <text evidence="1">The sequence shown here is derived from an EMBL/GenBank/DDBJ whole genome shotgun (WGS) entry which is preliminary data.</text>
</comment>
<evidence type="ECO:0000313" key="2">
    <source>
        <dbReference type="Proteomes" id="UP000005532"/>
    </source>
</evidence>